<comment type="caution">
    <text evidence="2">The sequence shown here is derived from an EMBL/GenBank/DDBJ whole genome shotgun (WGS) entry which is preliminary data.</text>
</comment>
<organism evidence="2 3">
    <name type="scientific">Cadophora malorum</name>
    <dbReference type="NCBI Taxonomy" id="108018"/>
    <lineage>
        <taxon>Eukaryota</taxon>
        <taxon>Fungi</taxon>
        <taxon>Dikarya</taxon>
        <taxon>Ascomycota</taxon>
        <taxon>Pezizomycotina</taxon>
        <taxon>Leotiomycetes</taxon>
        <taxon>Helotiales</taxon>
        <taxon>Ploettnerulaceae</taxon>
        <taxon>Cadophora</taxon>
    </lineage>
</organism>
<feature type="region of interest" description="Disordered" evidence="1">
    <location>
        <begin position="1"/>
        <end position="75"/>
    </location>
</feature>
<dbReference type="Proteomes" id="UP000664132">
    <property type="component" value="Unassembled WGS sequence"/>
</dbReference>
<evidence type="ECO:0000313" key="3">
    <source>
        <dbReference type="Proteomes" id="UP000664132"/>
    </source>
</evidence>
<evidence type="ECO:0000313" key="2">
    <source>
        <dbReference type="EMBL" id="KAG4414625.1"/>
    </source>
</evidence>
<accession>A0A8H7W2D9</accession>
<reference evidence="2" key="1">
    <citation type="submission" date="2021-02" db="EMBL/GenBank/DDBJ databases">
        <title>Genome sequence Cadophora malorum strain M34.</title>
        <authorList>
            <person name="Stefanovic E."/>
            <person name="Vu D."/>
            <person name="Scully C."/>
            <person name="Dijksterhuis J."/>
            <person name="Roader J."/>
            <person name="Houbraken J."/>
        </authorList>
    </citation>
    <scope>NUCLEOTIDE SEQUENCE</scope>
    <source>
        <strain evidence="2">M34</strain>
    </source>
</reference>
<feature type="compositionally biased region" description="Polar residues" evidence="1">
    <location>
        <begin position="51"/>
        <end position="63"/>
    </location>
</feature>
<gene>
    <name evidence="2" type="ORF">IFR04_012231</name>
</gene>
<feature type="compositionally biased region" description="Acidic residues" evidence="1">
    <location>
        <begin position="283"/>
        <end position="296"/>
    </location>
</feature>
<feature type="compositionally biased region" description="Low complexity" evidence="1">
    <location>
        <begin position="64"/>
        <end position="75"/>
    </location>
</feature>
<protein>
    <submittedName>
        <fullName evidence="2">Uncharacterized protein</fullName>
    </submittedName>
</protein>
<evidence type="ECO:0000256" key="1">
    <source>
        <dbReference type="SAM" id="MobiDB-lite"/>
    </source>
</evidence>
<dbReference type="EMBL" id="JAFJYH010000256">
    <property type="protein sequence ID" value="KAG4414625.1"/>
    <property type="molecule type" value="Genomic_DNA"/>
</dbReference>
<keyword evidence="3" id="KW-1185">Reference proteome</keyword>
<name>A0A8H7W2D9_9HELO</name>
<dbReference type="OrthoDB" id="3531740at2759"/>
<proteinExistence type="predicted"/>
<dbReference type="AlphaFoldDB" id="A0A8H7W2D9"/>
<sequence>MPPKKRAVAKPTAGRAALQVIPSNSTGKRAFEDSQEAAPKPKRVSKHSKSDTSVAQSQVGSPESSRASTTLSNSSADVIEKQPDWAFDVTGKWTIDASKLSHDLVFFDRKYPDGPPPFTLEIKYANNPRHKKIGRQLWGTFCWGTWTGCMRFAPGHKYIASHLQFYQECVLKKGVWAGPEPRGFSTWNFRWKAKCDTEGIEEGTDEWQTQLRFSKVADGALTLDGKMIVGGYKARKFSGIKTGEIPPPKGNDKTVEAWWNKDLKDPYEESRLEACRRCKGNMDDSDESETDREEDDASMKRMEATHAEIMAREAKEKLEAEKPWPTSMTGQWEITPAQDFMDRDDATAPRYMKMYEETREDGSPSQYWAEFQFGHDWNGVMRFCPVESFSPDKDGITAEEFVGACALKDDAQAGPSPNGINHWWIKWRGTLIDKWLPESMRGDKPRDVMTTDISFKCGEDGKMSLSGVILAGCSVCCFKGTRVGDVKPRGPEEPTLDALWEEKRFKEPPPPANYPWKSPLPSECVEKPPVWAWDVLGKWNIDAPDVIDGLKAGKNARFTMTIYLSNKKKPAAIGRQLWATFKIGSRVSGCMRFIPLPENSRPLGDVPAFEKACKLKKGVWPGDVASAKRLSFQKWGLRWRAKNAAGIGYSMSDECETQFSFKRDGDGKLNISGVWTVQWQPHLWKAVKVEDGGELDGTETTVNAVWKSFASR</sequence>
<feature type="region of interest" description="Disordered" evidence="1">
    <location>
        <begin position="279"/>
        <end position="300"/>
    </location>
</feature>